<protein>
    <submittedName>
        <fullName evidence="1">Uncharacterized protein</fullName>
    </submittedName>
</protein>
<dbReference type="Proteomes" id="UP001054945">
    <property type="component" value="Unassembled WGS sequence"/>
</dbReference>
<gene>
    <name evidence="1" type="ORF">CEXT_432571</name>
</gene>
<dbReference type="AlphaFoldDB" id="A0AAV4TNQ9"/>
<dbReference type="EMBL" id="BPLR01011569">
    <property type="protein sequence ID" value="GIY47369.1"/>
    <property type="molecule type" value="Genomic_DNA"/>
</dbReference>
<keyword evidence="2" id="KW-1185">Reference proteome</keyword>
<evidence type="ECO:0000313" key="2">
    <source>
        <dbReference type="Proteomes" id="UP001054945"/>
    </source>
</evidence>
<accession>A0AAV4TNQ9</accession>
<sequence>MPHILSLQTSCSFGEKWNIGLKVLKTYPPYHYCKHQTFTSLTFAELRLGRVSVICLVSMMVRTKTIALCEHFKRHREYATKRKLYFSSCSLQQVCVDKV</sequence>
<proteinExistence type="predicted"/>
<reference evidence="1 2" key="1">
    <citation type="submission" date="2021-06" db="EMBL/GenBank/DDBJ databases">
        <title>Caerostris extrusa draft genome.</title>
        <authorList>
            <person name="Kono N."/>
            <person name="Arakawa K."/>
        </authorList>
    </citation>
    <scope>NUCLEOTIDE SEQUENCE [LARGE SCALE GENOMIC DNA]</scope>
</reference>
<name>A0AAV4TNQ9_CAEEX</name>
<organism evidence="1 2">
    <name type="scientific">Caerostris extrusa</name>
    <name type="common">Bark spider</name>
    <name type="synonym">Caerostris bankana</name>
    <dbReference type="NCBI Taxonomy" id="172846"/>
    <lineage>
        <taxon>Eukaryota</taxon>
        <taxon>Metazoa</taxon>
        <taxon>Ecdysozoa</taxon>
        <taxon>Arthropoda</taxon>
        <taxon>Chelicerata</taxon>
        <taxon>Arachnida</taxon>
        <taxon>Araneae</taxon>
        <taxon>Araneomorphae</taxon>
        <taxon>Entelegynae</taxon>
        <taxon>Araneoidea</taxon>
        <taxon>Araneidae</taxon>
        <taxon>Caerostris</taxon>
    </lineage>
</organism>
<comment type="caution">
    <text evidence="1">The sequence shown here is derived from an EMBL/GenBank/DDBJ whole genome shotgun (WGS) entry which is preliminary data.</text>
</comment>
<evidence type="ECO:0000313" key="1">
    <source>
        <dbReference type="EMBL" id="GIY47369.1"/>
    </source>
</evidence>